<proteinExistence type="predicted"/>
<sequence>MLVKLFPNGGGMKVVVIHRTKYRGVMCLLLGIVLLSAVELSIRFPAKIPVTGKEGGGLSRVVLSLKGAASYPSGIGNEEERGGGGGMSGEQAEEVGEGADGPANRQQPRGSSGSRLSQRTISHTGGGGGGEGGEGGGQEVRTGGKEVRQEAELLPPSPGAEGCQEAKMRDGWDEDRKEVWDHSRSLPPAMALDVRGGGGRSKRDVEGGDSVAAQVEVAGEGVKGLNQDEKAGKGEANEVRDDQHPLQIPQNASSASASDPILADVIEWRRPAHQRSTAHGGTKSFASVSSAPPRDQQHPGQISGMGGPEGALPPVPISGPTERRPAAADDRHPGIGVADAHAEGGTVSSGVGDALNDVSVSKGTERSLDLLRTPVASGTDAAHSPMASGTDPGPAVPGSLQQQQEEEEGNKVPRTKNLEPALPGSHQQQQEEEEGEEEGKKKIPRTKNFECTTGDEMPPYLERIAVDKLVIICTVNAGYRALFLNWLVSVRNVGLAGRVLVFADDVDSWRYVEEHWPGHVVLLCDPDVEKSGRKVIQVENEAEPAFWFRKKDYGKLVGRRPLQILACLRHGYSVLYSDIDMVFMKNPLPYLMENFTTVERRAVAGGGGGGGGVELGVGGGGGGGGGGERRGLDGAGTWDAGVNLHYFNGREEFPKRPDFLNVCSCLLYFRPTEVAQKILRRWIDRFQESDHSVNQPPFNQALDDVRGETEIKFRILPGKLFPGGYTLRHPEDKAKWLAVGGGDPVTYHVNFFFGLQEKIRGFKNYSLWLLNDTADGTPVLTWPL</sequence>
<feature type="compositionally biased region" description="Polar residues" evidence="1">
    <location>
        <begin position="248"/>
        <end position="257"/>
    </location>
</feature>
<evidence type="ECO:0000256" key="1">
    <source>
        <dbReference type="SAM" id="MobiDB-lite"/>
    </source>
</evidence>
<feature type="compositionally biased region" description="Basic and acidic residues" evidence="1">
    <location>
        <begin position="142"/>
        <end position="151"/>
    </location>
</feature>
<feature type="compositionally biased region" description="Gly residues" evidence="1">
    <location>
        <begin position="124"/>
        <end position="138"/>
    </location>
</feature>
<dbReference type="GO" id="GO:0005794">
    <property type="term" value="C:Golgi apparatus"/>
    <property type="evidence" value="ECO:0007669"/>
    <property type="project" value="TreeGrafter"/>
</dbReference>
<dbReference type="PANTHER" id="PTHR47032:SF1">
    <property type="entry name" value="UDP-D-XYLOSE:L-FUCOSE ALPHA-1,3-D-XYLOSYLTRANSFERASE-RELATED"/>
    <property type="match status" value="1"/>
</dbReference>
<evidence type="ECO:0000313" key="4">
    <source>
        <dbReference type="Proteomes" id="UP000265515"/>
    </source>
</evidence>
<dbReference type="STRING" id="69332.A0A388MAI3"/>
<gene>
    <name evidence="3" type="ORF">CBR_g52600</name>
</gene>
<reference evidence="3 4" key="1">
    <citation type="journal article" date="2018" name="Cell">
        <title>The Chara Genome: Secondary Complexity and Implications for Plant Terrestrialization.</title>
        <authorList>
            <person name="Nishiyama T."/>
            <person name="Sakayama H."/>
            <person name="Vries J.D."/>
            <person name="Buschmann H."/>
            <person name="Saint-Marcoux D."/>
            <person name="Ullrich K.K."/>
            <person name="Haas F.B."/>
            <person name="Vanderstraeten L."/>
            <person name="Becker D."/>
            <person name="Lang D."/>
            <person name="Vosolsobe S."/>
            <person name="Rombauts S."/>
            <person name="Wilhelmsson P.K.I."/>
            <person name="Janitza P."/>
            <person name="Kern R."/>
            <person name="Heyl A."/>
            <person name="Rumpler F."/>
            <person name="Villalobos L.I.A.C."/>
            <person name="Clay J.M."/>
            <person name="Skokan R."/>
            <person name="Toyoda A."/>
            <person name="Suzuki Y."/>
            <person name="Kagoshima H."/>
            <person name="Schijlen E."/>
            <person name="Tajeshwar N."/>
            <person name="Catarino B."/>
            <person name="Hetherington A.J."/>
            <person name="Saltykova A."/>
            <person name="Bonnot C."/>
            <person name="Breuninger H."/>
            <person name="Symeonidi A."/>
            <person name="Radhakrishnan G.V."/>
            <person name="Van Nieuwerburgh F."/>
            <person name="Deforce D."/>
            <person name="Chang C."/>
            <person name="Karol K.G."/>
            <person name="Hedrich R."/>
            <person name="Ulvskov P."/>
            <person name="Glockner G."/>
            <person name="Delwiche C.F."/>
            <person name="Petrasek J."/>
            <person name="Van de Peer Y."/>
            <person name="Friml J."/>
            <person name="Beilby M."/>
            <person name="Dolan L."/>
            <person name="Kohara Y."/>
            <person name="Sugano S."/>
            <person name="Fujiyama A."/>
            <person name="Delaux P.-M."/>
            <person name="Quint M."/>
            <person name="TheiBen G."/>
            <person name="Hagemann M."/>
            <person name="Harholt J."/>
            <person name="Dunand C."/>
            <person name="Zachgo S."/>
            <person name="Langdale J."/>
            <person name="Maumus F."/>
            <person name="Straeten D.V.D."/>
            <person name="Gould S.B."/>
            <person name="Rensing S.A."/>
        </authorList>
    </citation>
    <scope>NUCLEOTIDE SEQUENCE [LARGE SCALE GENOMIC DNA]</scope>
    <source>
        <strain evidence="3 4">S276</strain>
    </source>
</reference>
<feature type="compositionally biased region" description="Polar residues" evidence="1">
    <location>
        <begin position="274"/>
        <end position="290"/>
    </location>
</feature>
<dbReference type="Gramene" id="GBG91566">
    <property type="protein sequence ID" value="GBG91566"/>
    <property type="gene ID" value="CBR_g52600"/>
</dbReference>
<feature type="region of interest" description="Disordered" evidence="1">
    <location>
        <begin position="273"/>
        <end position="354"/>
    </location>
</feature>
<feature type="compositionally biased region" description="Basic and acidic residues" evidence="1">
    <location>
        <begin position="321"/>
        <end position="333"/>
    </location>
</feature>
<feature type="domain" description="Nucleotide-diphospho-sugar transferase" evidence="2">
    <location>
        <begin position="498"/>
        <end position="591"/>
    </location>
</feature>
<feature type="region of interest" description="Disordered" evidence="1">
    <location>
        <begin position="377"/>
        <end position="454"/>
    </location>
</feature>
<name>A0A388MAI3_CHABU</name>
<feature type="compositionally biased region" description="Basic and acidic residues" evidence="1">
    <location>
        <begin position="164"/>
        <end position="184"/>
    </location>
</feature>
<evidence type="ECO:0000313" key="3">
    <source>
        <dbReference type="EMBL" id="GBG91566.1"/>
    </source>
</evidence>
<accession>A0A388MAI3</accession>
<comment type="caution">
    <text evidence="3">The sequence shown here is derived from an EMBL/GenBank/DDBJ whole genome shotgun (WGS) entry which is preliminary data.</text>
</comment>
<keyword evidence="4" id="KW-1185">Reference proteome</keyword>
<dbReference type="Proteomes" id="UP000265515">
    <property type="component" value="Unassembled WGS sequence"/>
</dbReference>
<feature type="domain" description="Nucleotide-diphospho-sugar transferase" evidence="2">
    <location>
        <begin position="657"/>
        <end position="760"/>
    </location>
</feature>
<dbReference type="GO" id="GO:0016757">
    <property type="term" value="F:glycosyltransferase activity"/>
    <property type="evidence" value="ECO:0007669"/>
    <property type="project" value="TreeGrafter"/>
</dbReference>
<dbReference type="AlphaFoldDB" id="A0A388MAI3"/>
<feature type="compositionally biased region" description="Polar residues" evidence="1">
    <location>
        <begin position="104"/>
        <end position="123"/>
    </location>
</feature>
<protein>
    <recommendedName>
        <fullName evidence="2">Nucleotide-diphospho-sugar transferase domain-containing protein</fullName>
    </recommendedName>
</protein>
<organism evidence="3 4">
    <name type="scientific">Chara braunii</name>
    <name type="common">Braun's stonewort</name>
    <dbReference type="NCBI Taxonomy" id="69332"/>
    <lineage>
        <taxon>Eukaryota</taxon>
        <taxon>Viridiplantae</taxon>
        <taxon>Streptophyta</taxon>
        <taxon>Charophyceae</taxon>
        <taxon>Charales</taxon>
        <taxon>Characeae</taxon>
        <taxon>Chara</taxon>
    </lineage>
</organism>
<dbReference type="Pfam" id="PF03407">
    <property type="entry name" value="Nucleotid_trans"/>
    <property type="match status" value="2"/>
</dbReference>
<dbReference type="EMBL" id="BFEA01000919">
    <property type="protein sequence ID" value="GBG91566.1"/>
    <property type="molecule type" value="Genomic_DNA"/>
</dbReference>
<feature type="region of interest" description="Disordered" evidence="1">
    <location>
        <begin position="72"/>
        <end position="258"/>
    </location>
</feature>
<dbReference type="OrthoDB" id="540503at2759"/>
<feature type="compositionally biased region" description="Basic and acidic residues" evidence="1">
    <location>
        <begin position="226"/>
        <end position="244"/>
    </location>
</feature>
<evidence type="ECO:0000259" key="2">
    <source>
        <dbReference type="Pfam" id="PF03407"/>
    </source>
</evidence>
<dbReference type="PANTHER" id="PTHR47032">
    <property type="entry name" value="UDP-D-XYLOSE:L-FUCOSE ALPHA-1,3-D-XYLOSYLTRANSFERASE-RELATED"/>
    <property type="match status" value="1"/>
</dbReference>
<dbReference type="InterPro" id="IPR005069">
    <property type="entry name" value="Nucl-diP-sugar_transferase"/>
</dbReference>
<dbReference type="InterPro" id="IPR052636">
    <property type="entry name" value="UDP-D-xylose:L-fucose_XylT"/>
</dbReference>
<feature type="compositionally biased region" description="Low complexity" evidence="1">
    <location>
        <begin position="211"/>
        <end position="220"/>
    </location>
</feature>